<dbReference type="InterPro" id="IPR036812">
    <property type="entry name" value="NAD(P)_OxRdtase_dom_sf"/>
</dbReference>
<sequence length="274" mass="30415">MRTTRLPEGVAVPVLGQGTWHMGERISERALEIKALRLGIERGMTLIDTAEMYAEGGAEAVVAEAIKGQRDKVFLVSKVYPHNATRTGTVQACERSLRRLGTDYIDLYLLHWRGQVPLPETVEAFEQLRQQGKIRHWGVSNFDLDDMLELADDRCAANQVLYNLAFRGIEFDLLPWSIRQPMPVMAYCPLSQGNQMLRHPALLTVAERLEVTPAQVALAWVLRQPGVIAIPKAVKPEHVQQNAGALDIVLGEAEQALLDAAFPPPQSKCPLAVI</sequence>
<comment type="caution">
    <text evidence="5">The sequence shown here is derived from an EMBL/GenBank/DDBJ whole genome shotgun (WGS) entry which is preliminary data.</text>
</comment>
<feature type="site" description="Lowers pKa of active site Tyr" evidence="3">
    <location>
        <position position="78"/>
    </location>
</feature>
<dbReference type="EMBL" id="VLKY01000008">
    <property type="protein sequence ID" value="TWI53340.1"/>
    <property type="molecule type" value="Genomic_DNA"/>
</dbReference>
<dbReference type="PRINTS" id="PR00069">
    <property type="entry name" value="ALDKETRDTASE"/>
</dbReference>
<evidence type="ECO:0000256" key="2">
    <source>
        <dbReference type="PIRSR" id="PIRSR000097-2"/>
    </source>
</evidence>
<dbReference type="Pfam" id="PF00248">
    <property type="entry name" value="Aldo_ket_red"/>
    <property type="match status" value="1"/>
</dbReference>
<dbReference type="OrthoDB" id="9772407at2"/>
<feature type="domain" description="NADP-dependent oxidoreductase" evidence="4">
    <location>
        <begin position="15"/>
        <end position="260"/>
    </location>
</feature>
<dbReference type="PIRSF" id="PIRSF000097">
    <property type="entry name" value="AKR"/>
    <property type="match status" value="1"/>
</dbReference>
<dbReference type="Gene3D" id="3.20.20.100">
    <property type="entry name" value="NADP-dependent oxidoreductase domain"/>
    <property type="match status" value="1"/>
</dbReference>
<dbReference type="AlphaFoldDB" id="A0A562QAY4"/>
<feature type="active site" description="Proton donor" evidence="1">
    <location>
        <position position="53"/>
    </location>
</feature>
<organism evidence="5 6">
    <name type="scientific">Pseudomonas duriflava</name>
    <dbReference type="NCBI Taxonomy" id="459528"/>
    <lineage>
        <taxon>Bacteria</taxon>
        <taxon>Pseudomonadati</taxon>
        <taxon>Pseudomonadota</taxon>
        <taxon>Gammaproteobacteria</taxon>
        <taxon>Pseudomonadales</taxon>
        <taxon>Pseudomonadaceae</taxon>
        <taxon>Pseudomonas</taxon>
    </lineage>
</organism>
<reference evidence="5 6" key="1">
    <citation type="journal article" date="2015" name="Stand. Genomic Sci.">
        <title>Genomic Encyclopedia of Bacterial and Archaeal Type Strains, Phase III: the genomes of soil and plant-associated and newly described type strains.</title>
        <authorList>
            <person name="Whitman W.B."/>
            <person name="Woyke T."/>
            <person name="Klenk H.P."/>
            <person name="Zhou Y."/>
            <person name="Lilburn T.G."/>
            <person name="Beck B.J."/>
            <person name="De Vos P."/>
            <person name="Vandamme P."/>
            <person name="Eisen J.A."/>
            <person name="Garrity G."/>
            <person name="Hugenholtz P."/>
            <person name="Kyrpides N.C."/>
        </authorList>
    </citation>
    <scope>NUCLEOTIDE SEQUENCE [LARGE SCALE GENOMIC DNA]</scope>
    <source>
        <strain evidence="5 6">CGMCC 1.6858</strain>
    </source>
</reference>
<feature type="binding site" evidence="2">
    <location>
        <position position="111"/>
    </location>
    <ligand>
        <name>substrate</name>
    </ligand>
</feature>
<evidence type="ECO:0000313" key="5">
    <source>
        <dbReference type="EMBL" id="TWI53340.1"/>
    </source>
</evidence>
<accession>A0A562QAY4</accession>
<keyword evidence="6" id="KW-1185">Reference proteome</keyword>
<evidence type="ECO:0000256" key="3">
    <source>
        <dbReference type="PIRSR" id="PIRSR000097-3"/>
    </source>
</evidence>
<proteinExistence type="predicted"/>
<gene>
    <name evidence="5" type="ORF">IQ22_02554</name>
</gene>
<dbReference type="CDD" id="cd19138">
    <property type="entry name" value="AKR_YeaE"/>
    <property type="match status" value="1"/>
</dbReference>
<dbReference type="InterPro" id="IPR023210">
    <property type="entry name" value="NADP_OxRdtase_dom"/>
</dbReference>
<dbReference type="PANTHER" id="PTHR43638:SF3">
    <property type="entry name" value="ALDEHYDE REDUCTASE"/>
    <property type="match status" value="1"/>
</dbReference>
<protein>
    <submittedName>
        <fullName evidence="5">Diketogulonate reductase-like aldo/keto reductase</fullName>
    </submittedName>
</protein>
<dbReference type="InterPro" id="IPR020471">
    <property type="entry name" value="AKR"/>
</dbReference>
<dbReference type="SUPFAM" id="SSF51430">
    <property type="entry name" value="NAD(P)-linked oxidoreductase"/>
    <property type="match status" value="1"/>
</dbReference>
<name>A0A562QAY4_9PSED</name>
<evidence type="ECO:0000313" key="6">
    <source>
        <dbReference type="Proteomes" id="UP000316905"/>
    </source>
</evidence>
<dbReference type="RefSeq" id="WP_145142269.1">
    <property type="nucleotide sequence ID" value="NZ_VLKY01000008.1"/>
</dbReference>
<evidence type="ECO:0000259" key="4">
    <source>
        <dbReference type="Pfam" id="PF00248"/>
    </source>
</evidence>
<dbReference type="Proteomes" id="UP000316905">
    <property type="component" value="Unassembled WGS sequence"/>
</dbReference>
<dbReference type="PANTHER" id="PTHR43638">
    <property type="entry name" value="OXIDOREDUCTASE, ALDO/KETO REDUCTASE FAMILY PROTEIN"/>
    <property type="match status" value="1"/>
</dbReference>
<evidence type="ECO:0000256" key="1">
    <source>
        <dbReference type="PIRSR" id="PIRSR000097-1"/>
    </source>
</evidence>
<dbReference type="GO" id="GO:0016491">
    <property type="term" value="F:oxidoreductase activity"/>
    <property type="evidence" value="ECO:0007669"/>
    <property type="project" value="InterPro"/>
</dbReference>